<dbReference type="PROSITE" id="PS00028">
    <property type="entry name" value="ZINC_FINGER_C2H2_1"/>
    <property type="match status" value="1"/>
</dbReference>
<evidence type="ECO:0000259" key="2">
    <source>
        <dbReference type="PROSITE" id="PS00028"/>
    </source>
</evidence>
<organism evidence="3">
    <name type="scientific">uncultured marine thaumarchaeote KM3_66_E12</name>
    <dbReference type="NCBI Taxonomy" id="1456229"/>
    <lineage>
        <taxon>Archaea</taxon>
        <taxon>Nitrososphaerota</taxon>
        <taxon>environmental samples</taxon>
    </lineage>
</organism>
<accession>A0A075HJU0</accession>
<proteinExistence type="predicted"/>
<reference evidence="3" key="1">
    <citation type="journal article" date="2014" name="Genome Biol. Evol.">
        <title>Pangenome evidence for extensive interdomain horizontal transfer affecting lineage core and shell genes in uncultured planktonic thaumarchaeota and euryarchaeota.</title>
        <authorList>
            <person name="Deschamps P."/>
            <person name="Zivanovic Y."/>
            <person name="Moreira D."/>
            <person name="Rodriguez-Valera F."/>
            <person name="Lopez-Garcia P."/>
        </authorList>
    </citation>
    <scope>NUCLEOTIDE SEQUENCE</scope>
</reference>
<evidence type="ECO:0000313" key="3">
    <source>
        <dbReference type="EMBL" id="AIF14218.1"/>
    </source>
</evidence>
<dbReference type="EMBL" id="KF900995">
    <property type="protein sequence ID" value="AIF14218.1"/>
    <property type="molecule type" value="Genomic_DNA"/>
</dbReference>
<sequence length="52" mass="6212">MDLFKRKSKTTTDLVCKICHMKFSDPERTMRHMIRAHSKPQKKKRMGSGKYN</sequence>
<evidence type="ECO:0000256" key="1">
    <source>
        <dbReference type="SAM" id="MobiDB-lite"/>
    </source>
</evidence>
<feature type="compositionally biased region" description="Basic residues" evidence="1">
    <location>
        <begin position="31"/>
        <end position="52"/>
    </location>
</feature>
<name>A0A075HJU0_9ARCH</name>
<feature type="domain" description="C2H2-type" evidence="2">
    <location>
        <begin position="16"/>
        <end position="37"/>
    </location>
</feature>
<protein>
    <recommendedName>
        <fullName evidence="2">C2H2-type domain-containing protein</fullName>
    </recommendedName>
</protein>
<dbReference type="AlphaFoldDB" id="A0A075HJU0"/>
<feature type="region of interest" description="Disordered" evidence="1">
    <location>
        <begin position="29"/>
        <end position="52"/>
    </location>
</feature>
<dbReference type="InterPro" id="IPR013087">
    <property type="entry name" value="Znf_C2H2_type"/>
</dbReference>